<gene>
    <name evidence="1" type="ORF">T265_15502</name>
</gene>
<name>A0A074Z8K4_OPIVI</name>
<dbReference type="GeneID" id="20329667"/>
<organism evidence="1 2">
    <name type="scientific">Opisthorchis viverrini</name>
    <name type="common">Southeast Asian liver fluke</name>
    <dbReference type="NCBI Taxonomy" id="6198"/>
    <lineage>
        <taxon>Eukaryota</taxon>
        <taxon>Metazoa</taxon>
        <taxon>Spiralia</taxon>
        <taxon>Lophotrochozoa</taxon>
        <taxon>Platyhelminthes</taxon>
        <taxon>Trematoda</taxon>
        <taxon>Digenea</taxon>
        <taxon>Opisthorchiida</taxon>
        <taxon>Opisthorchiata</taxon>
        <taxon>Opisthorchiidae</taxon>
        <taxon>Opisthorchis</taxon>
    </lineage>
</organism>
<proteinExistence type="predicted"/>
<feature type="non-terminal residue" evidence="1">
    <location>
        <position position="92"/>
    </location>
</feature>
<dbReference type="Proteomes" id="UP000054324">
    <property type="component" value="Unassembled WGS sequence"/>
</dbReference>
<dbReference type="RefSeq" id="XP_009176693.1">
    <property type="nucleotide sequence ID" value="XM_009178429.1"/>
</dbReference>
<sequence>MHTNKAPLLHIFGPQTITVSIQQNGNSFRRDVQSTSNGRVLIVRTHQSIEPYVSSSSIRLATNCVRVAHRLYLSQFHLLLIITMWVQKRKIL</sequence>
<dbReference type="EMBL" id="KL597178">
    <property type="protein sequence ID" value="KER19560.1"/>
    <property type="molecule type" value="Genomic_DNA"/>
</dbReference>
<evidence type="ECO:0000313" key="1">
    <source>
        <dbReference type="EMBL" id="KER19560.1"/>
    </source>
</evidence>
<reference evidence="1 2" key="1">
    <citation type="submission" date="2013-11" db="EMBL/GenBank/DDBJ databases">
        <title>Opisthorchis viverrini - life in the bile duct.</title>
        <authorList>
            <person name="Young N.D."/>
            <person name="Nagarajan N."/>
            <person name="Lin S.J."/>
            <person name="Korhonen P.K."/>
            <person name="Jex A.R."/>
            <person name="Hall R.S."/>
            <person name="Safavi-Hemami H."/>
            <person name="Kaewkong W."/>
            <person name="Bertrand D."/>
            <person name="Gao S."/>
            <person name="Seet Q."/>
            <person name="Wongkham S."/>
            <person name="Teh B.T."/>
            <person name="Wongkham C."/>
            <person name="Intapan P.M."/>
            <person name="Maleewong W."/>
            <person name="Yang X."/>
            <person name="Hu M."/>
            <person name="Wang Z."/>
            <person name="Hofmann A."/>
            <person name="Sternberg P.W."/>
            <person name="Tan P."/>
            <person name="Wang J."/>
            <person name="Gasser R.B."/>
        </authorList>
    </citation>
    <scope>NUCLEOTIDE SEQUENCE [LARGE SCALE GENOMIC DNA]</scope>
</reference>
<dbReference type="AlphaFoldDB" id="A0A074Z8K4"/>
<accession>A0A074Z8K4</accession>
<dbReference type="CTD" id="20329667"/>
<protein>
    <submittedName>
        <fullName evidence="1">Uncharacterized protein</fullName>
    </submittedName>
</protein>
<evidence type="ECO:0000313" key="2">
    <source>
        <dbReference type="Proteomes" id="UP000054324"/>
    </source>
</evidence>
<keyword evidence="2" id="KW-1185">Reference proteome</keyword>
<dbReference type="KEGG" id="ovi:T265_15502"/>